<dbReference type="KEGG" id="mlr:MELLADRAFT_107842"/>
<dbReference type="VEuPathDB" id="FungiDB:MELLADRAFT_107842"/>
<name>F4RR40_MELLP</name>
<dbReference type="GO" id="GO:0051537">
    <property type="term" value="F:2 iron, 2 sulfur cluster binding"/>
    <property type="evidence" value="ECO:0007669"/>
    <property type="project" value="TreeGrafter"/>
</dbReference>
<dbReference type="GeneID" id="18923292"/>
<dbReference type="STRING" id="747676.F4RR40"/>
<dbReference type="GO" id="GO:0016226">
    <property type="term" value="P:iron-sulfur cluster assembly"/>
    <property type="evidence" value="ECO:0007669"/>
    <property type="project" value="TreeGrafter"/>
</dbReference>
<dbReference type="GO" id="GO:0005739">
    <property type="term" value="C:mitochondrion"/>
    <property type="evidence" value="ECO:0007669"/>
    <property type="project" value="TreeGrafter"/>
</dbReference>
<keyword evidence="2" id="KW-1185">Reference proteome</keyword>
<reference evidence="2" key="1">
    <citation type="journal article" date="2011" name="Proc. Natl. Acad. Sci. U.S.A.">
        <title>Obligate biotrophy features unraveled by the genomic analysis of rust fungi.</title>
        <authorList>
            <person name="Duplessis S."/>
            <person name="Cuomo C.A."/>
            <person name="Lin Y.-C."/>
            <person name="Aerts A."/>
            <person name="Tisserant E."/>
            <person name="Veneault-Fourrey C."/>
            <person name="Joly D.L."/>
            <person name="Hacquard S."/>
            <person name="Amselem J."/>
            <person name="Cantarel B.L."/>
            <person name="Chiu R."/>
            <person name="Coutinho P.M."/>
            <person name="Feau N."/>
            <person name="Field M."/>
            <person name="Frey P."/>
            <person name="Gelhaye E."/>
            <person name="Goldberg J."/>
            <person name="Grabherr M.G."/>
            <person name="Kodira C.D."/>
            <person name="Kohler A."/>
            <person name="Kuees U."/>
            <person name="Lindquist E.A."/>
            <person name="Lucas S.M."/>
            <person name="Mago R."/>
            <person name="Mauceli E."/>
            <person name="Morin E."/>
            <person name="Murat C."/>
            <person name="Pangilinan J.L."/>
            <person name="Park R."/>
            <person name="Pearson M."/>
            <person name="Quesneville H."/>
            <person name="Rouhier N."/>
            <person name="Sakthikumar S."/>
            <person name="Salamov A.A."/>
            <person name="Schmutz J."/>
            <person name="Selles B."/>
            <person name="Shapiro H."/>
            <person name="Tanguay P."/>
            <person name="Tuskan G.A."/>
            <person name="Henrissat B."/>
            <person name="Van de Peer Y."/>
            <person name="Rouze P."/>
            <person name="Ellis J.G."/>
            <person name="Dodds P.N."/>
            <person name="Schein J.E."/>
            <person name="Zhong S."/>
            <person name="Hamelin R.C."/>
            <person name="Grigoriev I.V."/>
            <person name="Szabo L.J."/>
            <person name="Martin F."/>
        </authorList>
    </citation>
    <scope>NUCLEOTIDE SEQUENCE [LARGE SCALE GENOMIC DNA]</scope>
    <source>
        <strain evidence="2">98AG31 / pathotype 3-4-7</strain>
    </source>
</reference>
<dbReference type="InParanoid" id="F4RR40"/>
<evidence type="ECO:0000313" key="1">
    <source>
        <dbReference type="EMBL" id="EGG05147.1"/>
    </source>
</evidence>
<proteinExistence type="predicted"/>
<sequence length="159" mass="18148">MTSVYGLENWDRPSKSEIEMRSTLFNSTHRQLCLLTIKYLEELLNPTNSNEIPGRLARVGVRQKCCAGIMIYHVFQVSQGKFDEIVTGQTENGQQVEVTINSRALLTIVGSITEHEEWSLGSRFVFHNANVKEHVDVVKVSCFHNLLQFLLYNGESKLF</sequence>
<dbReference type="Gene3D" id="2.60.300.12">
    <property type="entry name" value="HesB-like domain"/>
    <property type="match status" value="1"/>
</dbReference>
<dbReference type="PANTHER" id="PTHR10072">
    <property type="entry name" value="IRON-SULFUR CLUSTER ASSEMBLY PROTEIN"/>
    <property type="match status" value="1"/>
</dbReference>
<dbReference type="Proteomes" id="UP000001072">
    <property type="component" value="Unassembled WGS sequence"/>
</dbReference>
<evidence type="ECO:0000313" key="2">
    <source>
        <dbReference type="Proteomes" id="UP000001072"/>
    </source>
</evidence>
<gene>
    <name evidence="1" type="ORF">MELLADRAFT_107842</name>
</gene>
<dbReference type="OrthoDB" id="333486at2759"/>
<dbReference type="eggNOG" id="KOG1120">
    <property type="taxonomic scope" value="Eukaryota"/>
</dbReference>
<dbReference type="FunCoup" id="F4RR40">
    <property type="interactions" value="321"/>
</dbReference>
<dbReference type="InterPro" id="IPR035903">
    <property type="entry name" value="HesB-like_dom_sf"/>
</dbReference>
<dbReference type="RefSeq" id="XP_007411512.1">
    <property type="nucleotide sequence ID" value="XM_007411450.1"/>
</dbReference>
<dbReference type="HOGENOM" id="CLU_1661149_0_0_1"/>
<protein>
    <submittedName>
        <fullName evidence="1">Uncharacterized protein</fullName>
    </submittedName>
</protein>
<dbReference type="AlphaFoldDB" id="F4RR40"/>
<accession>F4RR40</accession>
<dbReference type="PANTHER" id="PTHR10072:SF41">
    <property type="entry name" value="IRON-SULFUR CLUSTER ASSEMBLY 1 HOMOLOG, MITOCHONDRIAL"/>
    <property type="match status" value="1"/>
</dbReference>
<organism evidence="2">
    <name type="scientific">Melampsora larici-populina (strain 98AG31 / pathotype 3-4-7)</name>
    <name type="common">Poplar leaf rust fungus</name>
    <dbReference type="NCBI Taxonomy" id="747676"/>
    <lineage>
        <taxon>Eukaryota</taxon>
        <taxon>Fungi</taxon>
        <taxon>Dikarya</taxon>
        <taxon>Basidiomycota</taxon>
        <taxon>Pucciniomycotina</taxon>
        <taxon>Pucciniomycetes</taxon>
        <taxon>Pucciniales</taxon>
        <taxon>Melampsoraceae</taxon>
        <taxon>Melampsora</taxon>
    </lineage>
</organism>
<dbReference type="EMBL" id="GL883114">
    <property type="protein sequence ID" value="EGG05147.1"/>
    <property type="molecule type" value="Genomic_DNA"/>
</dbReference>
<dbReference type="InterPro" id="IPR050322">
    <property type="entry name" value="Fe-S_cluster_asmbl/transfer"/>
</dbReference>